<dbReference type="InterPro" id="IPR000467">
    <property type="entry name" value="G_patch_dom"/>
</dbReference>
<feature type="compositionally biased region" description="Low complexity" evidence="1">
    <location>
        <begin position="205"/>
        <end position="222"/>
    </location>
</feature>
<dbReference type="Gene3D" id="3.30.70.330">
    <property type="match status" value="1"/>
</dbReference>
<feature type="domain" description="G-patch" evidence="2">
    <location>
        <begin position="236"/>
        <end position="283"/>
    </location>
</feature>
<feature type="region of interest" description="Disordered" evidence="1">
    <location>
        <begin position="1"/>
        <end position="70"/>
    </location>
</feature>
<keyword evidence="4" id="KW-1185">Reference proteome</keyword>
<feature type="compositionally biased region" description="Basic and acidic residues" evidence="1">
    <location>
        <begin position="20"/>
        <end position="39"/>
    </location>
</feature>
<dbReference type="GO" id="GO:0003676">
    <property type="term" value="F:nucleic acid binding"/>
    <property type="evidence" value="ECO:0007669"/>
    <property type="project" value="InterPro"/>
</dbReference>
<feature type="compositionally biased region" description="Basic and acidic residues" evidence="1">
    <location>
        <begin position="228"/>
        <end position="237"/>
    </location>
</feature>
<accession>A0AAF0F533</accession>
<dbReference type="InterPro" id="IPR035979">
    <property type="entry name" value="RBD_domain_sf"/>
</dbReference>
<dbReference type="PROSITE" id="PS50174">
    <property type="entry name" value="G_PATCH"/>
    <property type="match status" value="1"/>
</dbReference>
<dbReference type="GeneID" id="85227367"/>
<reference evidence="3" key="1">
    <citation type="submission" date="2023-03" db="EMBL/GenBank/DDBJ databases">
        <title>Mating type loci evolution in Malassezia.</title>
        <authorList>
            <person name="Coelho M.A."/>
        </authorList>
    </citation>
    <scope>NUCLEOTIDE SEQUENCE</scope>
    <source>
        <strain evidence="3">CBS 9431</strain>
    </source>
</reference>
<dbReference type="SMART" id="SM00443">
    <property type="entry name" value="G_patch"/>
    <property type="match status" value="1"/>
</dbReference>
<evidence type="ECO:0000313" key="3">
    <source>
        <dbReference type="EMBL" id="WFD40727.1"/>
    </source>
</evidence>
<feature type="compositionally biased region" description="Pro residues" evidence="1">
    <location>
        <begin position="153"/>
        <end position="188"/>
    </location>
</feature>
<feature type="region of interest" description="Disordered" evidence="1">
    <location>
        <begin position="110"/>
        <end position="237"/>
    </location>
</feature>
<evidence type="ECO:0000313" key="4">
    <source>
        <dbReference type="Proteomes" id="UP001217754"/>
    </source>
</evidence>
<name>A0AAF0F533_9BASI</name>
<sequence>MLARTDGAPERIPAPPMRLADAELEKDRARSIADAEARGDAPWQTQNVDDDVNGYYASHPKRKRKQRPAVSPVTLSMNLDADYDPAIPNEYAVYIALVKDRRRRRSEWQQWAHEDEEDERPERLRKFAPPPSYGVPSSSIPMVDVDDAVGAPLGPPPVPHAPGPPPPGPPPVPPNRLAPPGPPPPRPPSMTDAPTPNVLDKKKQAAAAIAAAFSQPKRAVPAPYRPPPPDDHTPDPTKFAERLMERYGYKQGEGLGADGNKGMVRPLEARATKRGAARGTIVNRNPDEAHAQARAQFGEPSEVIVLDHVLDTEADITRDTPQEIAQLCEEHGYVDRVVLHPTSSGVRALVQFTGMAGAYRTVRALDQHVFRGRPIRSKYYPAPQFAVGEYALD</sequence>
<dbReference type="RefSeq" id="XP_060123624.1">
    <property type="nucleotide sequence ID" value="XM_060267641.1"/>
</dbReference>
<organism evidence="3 4">
    <name type="scientific">Malassezia japonica</name>
    <dbReference type="NCBI Taxonomy" id="223818"/>
    <lineage>
        <taxon>Eukaryota</taxon>
        <taxon>Fungi</taxon>
        <taxon>Dikarya</taxon>
        <taxon>Basidiomycota</taxon>
        <taxon>Ustilaginomycotina</taxon>
        <taxon>Malasseziomycetes</taxon>
        <taxon>Malasseziales</taxon>
        <taxon>Malasseziaceae</taxon>
        <taxon>Malassezia</taxon>
    </lineage>
</organism>
<dbReference type="SUPFAM" id="SSF54928">
    <property type="entry name" value="RNA-binding domain, RBD"/>
    <property type="match status" value="1"/>
</dbReference>
<dbReference type="InterPro" id="IPR040052">
    <property type="entry name" value="RBM17"/>
</dbReference>
<dbReference type="PANTHER" id="PTHR13288">
    <property type="entry name" value="SPLICING FACTOR 45 SPF45"/>
    <property type="match status" value="1"/>
</dbReference>
<dbReference type="Proteomes" id="UP001217754">
    <property type="component" value="Chromosome 7"/>
</dbReference>
<gene>
    <name evidence="3" type="ORF">MJAP1_003716</name>
</gene>
<evidence type="ECO:0000256" key="1">
    <source>
        <dbReference type="SAM" id="MobiDB-lite"/>
    </source>
</evidence>
<proteinExistence type="predicted"/>
<dbReference type="InterPro" id="IPR012677">
    <property type="entry name" value="Nucleotide-bd_a/b_plait_sf"/>
</dbReference>
<dbReference type="PANTHER" id="PTHR13288:SF8">
    <property type="entry name" value="SPLICING FACTOR 45"/>
    <property type="match status" value="1"/>
</dbReference>
<protein>
    <recommendedName>
        <fullName evidence="2">G-patch domain-containing protein</fullName>
    </recommendedName>
</protein>
<dbReference type="EMBL" id="CP119964">
    <property type="protein sequence ID" value="WFD40727.1"/>
    <property type="molecule type" value="Genomic_DNA"/>
</dbReference>
<evidence type="ECO:0000259" key="2">
    <source>
        <dbReference type="PROSITE" id="PS50174"/>
    </source>
</evidence>
<dbReference type="Pfam" id="PF01585">
    <property type="entry name" value="G-patch"/>
    <property type="match status" value="1"/>
</dbReference>
<dbReference type="GO" id="GO:0071011">
    <property type="term" value="C:precatalytic spliceosome"/>
    <property type="evidence" value="ECO:0007669"/>
    <property type="project" value="TreeGrafter"/>
</dbReference>
<dbReference type="AlphaFoldDB" id="A0AAF0F533"/>
<dbReference type="GO" id="GO:0045292">
    <property type="term" value="P:mRNA cis splicing, via spliceosome"/>
    <property type="evidence" value="ECO:0007669"/>
    <property type="project" value="InterPro"/>
</dbReference>